<protein>
    <submittedName>
        <fullName evidence="1">Uncharacterized protein</fullName>
    </submittedName>
</protein>
<dbReference type="EMBL" id="LR798430">
    <property type="protein sequence ID" value="CAB5230972.1"/>
    <property type="molecule type" value="Genomic_DNA"/>
</dbReference>
<dbReference type="EMBL" id="LR797197">
    <property type="protein sequence ID" value="CAB4193288.1"/>
    <property type="molecule type" value="Genomic_DNA"/>
</dbReference>
<reference evidence="1" key="1">
    <citation type="submission" date="2020-05" db="EMBL/GenBank/DDBJ databases">
        <authorList>
            <person name="Chiriac C."/>
            <person name="Salcher M."/>
            <person name="Ghai R."/>
            <person name="Kavagutti S V."/>
        </authorList>
    </citation>
    <scope>NUCLEOTIDE SEQUENCE</scope>
</reference>
<dbReference type="EMBL" id="LR797450">
    <property type="protein sequence ID" value="CAB4217876.1"/>
    <property type="molecule type" value="Genomic_DNA"/>
</dbReference>
<sequence length="105" mass="11189">MINTNKVPVRLSTTDTLMFTDNLDVKADACYELGIWTVKASVTGTGRVGDQEVVSVKVLEIPTTFLTGLDTGNGSFAASLGLIVESFVAEDLRLVNPGVEITVQI</sequence>
<evidence type="ECO:0000313" key="4">
    <source>
        <dbReference type="EMBL" id="CAB5230972.1"/>
    </source>
</evidence>
<name>A0A6J5QUQ0_9CAUD</name>
<gene>
    <name evidence="1" type="ORF">UFOVP1127_20</name>
    <name evidence="2" type="ORF">UFOVP1242_54</name>
    <name evidence="3" type="ORF">UFOVP1492_114</name>
    <name evidence="4" type="ORF">UFOVP1580_7</name>
</gene>
<evidence type="ECO:0000313" key="1">
    <source>
        <dbReference type="EMBL" id="CAB4185121.1"/>
    </source>
</evidence>
<organism evidence="1">
    <name type="scientific">uncultured Caudovirales phage</name>
    <dbReference type="NCBI Taxonomy" id="2100421"/>
    <lineage>
        <taxon>Viruses</taxon>
        <taxon>Duplodnaviria</taxon>
        <taxon>Heunggongvirae</taxon>
        <taxon>Uroviricota</taxon>
        <taxon>Caudoviricetes</taxon>
        <taxon>Peduoviridae</taxon>
        <taxon>Maltschvirus</taxon>
        <taxon>Maltschvirus maltsch</taxon>
    </lineage>
</organism>
<evidence type="ECO:0000313" key="2">
    <source>
        <dbReference type="EMBL" id="CAB4193288.1"/>
    </source>
</evidence>
<dbReference type="EMBL" id="LR797075">
    <property type="protein sequence ID" value="CAB4185121.1"/>
    <property type="molecule type" value="Genomic_DNA"/>
</dbReference>
<proteinExistence type="predicted"/>
<accession>A0A6J5QUQ0</accession>
<evidence type="ECO:0000313" key="3">
    <source>
        <dbReference type="EMBL" id="CAB4217876.1"/>
    </source>
</evidence>